<keyword evidence="2" id="KW-0223">Dioxygenase</keyword>
<dbReference type="Proteomes" id="UP000569914">
    <property type="component" value="Unassembled WGS sequence"/>
</dbReference>
<evidence type="ECO:0000313" key="3">
    <source>
        <dbReference type="Proteomes" id="UP000569914"/>
    </source>
</evidence>
<organism evidence="2 3">
    <name type="scientific">Microlunatus parietis</name>
    <dbReference type="NCBI Taxonomy" id="682979"/>
    <lineage>
        <taxon>Bacteria</taxon>
        <taxon>Bacillati</taxon>
        <taxon>Actinomycetota</taxon>
        <taxon>Actinomycetes</taxon>
        <taxon>Propionibacteriales</taxon>
        <taxon>Propionibacteriaceae</taxon>
        <taxon>Microlunatus</taxon>
    </lineage>
</organism>
<evidence type="ECO:0000313" key="2">
    <source>
        <dbReference type="EMBL" id="NYE75639.1"/>
    </source>
</evidence>
<evidence type="ECO:0000259" key="1">
    <source>
        <dbReference type="PROSITE" id="PS51819"/>
    </source>
</evidence>
<dbReference type="EMBL" id="JACCBU010000001">
    <property type="protein sequence ID" value="NYE75639.1"/>
    <property type="molecule type" value="Genomic_DNA"/>
</dbReference>
<keyword evidence="2" id="KW-0560">Oxidoreductase</keyword>
<gene>
    <name evidence="2" type="ORF">BKA15_006968</name>
</gene>
<comment type="caution">
    <text evidence="2">The sequence shown here is derived from an EMBL/GenBank/DDBJ whole genome shotgun (WGS) entry which is preliminary data.</text>
</comment>
<dbReference type="CDD" id="cd06587">
    <property type="entry name" value="VOC"/>
    <property type="match status" value="1"/>
</dbReference>
<dbReference type="Gene3D" id="3.10.180.10">
    <property type="entry name" value="2,3-Dihydroxybiphenyl 1,2-Dioxygenase, domain 1"/>
    <property type="match status" value="1"/>
</dbReference>
<dbReference type="GO" id="GO:0051213">
    <property type="term" value="F:dioxygenase activity"/>
    <property type="evidence" value="ECO:0007669"/>
    <property type="project" value="UniProtKB-KW"/>
</dbReference>
<dbReference type="Pfam" id="PF00903">
    <property type="entry name" value="Glyoxalase"/>
    <property type="match status" value="1"/>
</dbReference>
<reference evidence="2 3" key="1">
    <citation type="submission" date="2020-07" db="EMBL/GenBank/DDBJ databases">
        <title>Sequencing the genomes of 1000 actinobacteria strains.</title>
        <authorList>
            <person name="Klenk H.-P."/>
        </authorList>
    </citation>
    <scope>NUCLEOTIDE SEQUENCE [LARGE SCALE GENOMIC DNA]</scope>
    <source>
        <strain evidence="2 3">DSM 22083</strain>
    </source>
</reference>
<dbReference type="AlphaFoldDB" id="A0A7Y9IF16"/>
<feature type="domain" description="VOC" evidence="1">
    <location>
        <begin position="7"/>
        <end position="129"/>
    </location>
</feature>
<dbReference type="RefSeq" id="WP_179758113.1">
    <property type="nucleotide sequence ID" value="NZ_JACCBU010000001.1"/>
</dbReference>
<proteinExistence type="predicted"/>
<dbReference type="SUPFAM" id="SSF54593">
    <property type="entry name" value="Glyoxalase/Bleomycin resistance protein/Dihydroxybiphenyl dioxygenase"/>
    <property type="match status" value="1"/>
</dbReference>
<sequence>MGLGLRRIRHVKLPVTDLARSVAWYRSLLELDLVAEFAEDGELRGVQLVDPDGAFGIALRERAHSASRPDLTGFDPFALEAESLAALHALAARCDGLGVAHGGVQDRGEWGANLDVTDPDGTVLRFLAGNVLEPGTFHGFDLHSDGTIALNPGPRLEI</sequence>
<dbReference type="PROSITE" id="PS51819">
    <property type="entry name" value="VOC"/>
    <property type="match status" value="1"/>
</dbReference>
<keyword evidence="3" id="KW-1185">Reference proteome</keyword>
<dbReference type="InterPro" id="IPR037523">
    <property type="entry name" value="VOC_core"/>
</dbReference>
<protein>
    <submittedName>
        <fullName evidence="2">Catechol 2,3-dioxygenase-like lactoylglutathione lyase family enzyme</fullName>
    </submittedName>
</protein>
<dbReference type="GO" id="GO:0016829">
    <property type="term" value="F:lyase activity"/>
    <property type="evidence" value="ECO:0007669"/>
    <property type="project" value="UniProtKB-KW"/>
</dbReference>
<dbReference type="InterPro" id="IPR029068">
    <property type="entry name" value="Glyas_Bleomycin-R_OHBP_Dase"/>
</dbReference>
<name>A0A7Y9IF16_9ACTN</name>
<keyword evidence="2" id="KW-0456">Lyase</keyword>
<dbReference type="InterPro" id="IPR004360">
    <property type="entry name" value="Glyas_Fos-R_dOase_dom"/>
</dbReference>
<accession>A0A7Y9IF16</accession>